<dbReference type="Pfam" id="PF00440">
    <property type="entry name" value="TetR_N"/>
    <property type="match status" value="1"/>
</dbReference>
<dbReference type="PANTHER" id="PTHR30055">
    <property type="entry name" value="HTH-TYPE TRANSCRIPTIONAL REGULATOR RUTR"/>
    <property type="match status" value="1"/>
</dbReference>
<evidence type="ECO:0000256" key="3">
    <source>
        <dbReference type="ARBA" id="ARBA00023163"/>
    </source>
</evidence>
<dbReference type="InterPro" id="IPR036271">
    <property type="entry name" value="Tet_transcr_reg_TetR-rel_C_sf"/>
</dbReference>
<evidence type="ECO:0000313" key="6">
    <source>
        <dbReference type="EMBL" id="MDC8758956.1"/>
    </source>
</evidence>
<sequence length="253" mass="27894">MKIPKSKPKAEAAAGQDDPRRLVLRAAVDLMSAQGYAGTSMKQIARAAGVGDAGIYRLFASKEKLLTGYYELAIGDAIAHSEATPGFDEYSLQERLQRLVDAVLDLLLADREFVALSATLLRRRPLLMLRERLPGAQLLEDKVLAFLAEAEDKGDIARCQFKPAVGRMFADYLYTLISYWLDDDSAEFSKTTELVDLTLSVLVLSLRSGVGDKCAELGSFLVRDQMSRWMGGQSGMLDMLQRTRDTLSARCCA</sequence>
<feature type="DNA-binding region" description="H-T-H motif" evidence="4">
    <location>
        <begin position="40"/>
        <end position="59"/>
    </location>
</feature>
<dbReference type="EMBL" id="JAQQXR010000005">
    <property type="protein sequence ID" value="MDC8758956.1"/>
    <property type="molecule type" value="Genomic_DNA"/>
</dbReference>
<dbReference type="InterPro" id="IPR009057">
    <property type="entry name" value="Homeodomain-like_sf"/>
</dbReference>
<dbReference type="Gene3D" id="1.10.357.10">
    <property type="entry name" value="Tetracycline Repressor, domain 2"/>
    <property type="match status" value="1"/>
</dbReference>
<name>A0ABT5K1V2_9BURK</name>
<evidence type="ECO:0000256" key="4">
    <source>
        <dbReference type="PROSITE-ProRule" id="PRU00335"/>
    </source>
</evidence>
<evidence type="ECO:0000313" key="7">
    <source>
        <dbReference type="Proteomes" id="UP001221208"/>
    </source>
</evidence>
<dbReference type="Proteomes" id="UP001221208">
    <property type="component" value="Unassembled WGS sequence"/>
</dbReference>
<dbReference type="PANTHER" id="PTHR30055:SF234">
    <property type="entry name" value="HTH-TYPE TRANSCRIPTIONAL REGULATOR BETI"/>
    <property type="match status" value="1"/>
</dbReference>
<dbReference type="InterPro" id="IPR001647">
    <property type="entry name" value="HTH_TetR"/>
</dbReference>
<dbReference type="SUPFAM" id="SSF46689">
    <property type="entry name" value="Homeodomain-like"/>
    <property type="match status" value="1"/>
</dbReference>
<keyword evidence="7" id="KW-1185">Reference proteome</keyword>
<accession>A0ABT5K1V2</accession>
<comment type="caution">
    <text evidence="6">The sequence shown here is derived from an EMBL/GenBank/DDBJ whole genome shotgun (WGS) entry which is preliminary data.</text>
</comment>
<dbReference type="PRINTS" id="PR00455">
    <property type="entry name" value="HTHTETR"/>
</dbReference>
<evidence type="ECO:0000256" key="1">
    <source>
        <dbReference type="ARBA" id="ARBA00023015"/>
    </source>
</evidence>
<keyword evidence="3" id="KW-0804">Transcription</keyword>
<keyword evidence="1" id="KW-0805">Transcription regulation</keyword>
<dbReference type="RefSeq" id="WP_273671839.1">
    <property type="nucleotide sequence ID" value="NZ_JAQQXR010000005.1"/>
</dbReference>
<keyword evidence="2 4" id="KW-0238">DNA-binding</keyword>
<reference evidence="6 7" key="1">
    <citation type="submission" date="2022-10" db="EMBL/GenBank/DDBJ databases">
        <title>Janthinobacterium sp. hw3 Genome sequencing.</title>
        <authorList>
            <person name="Park S."/>
        </authorList>
    </citation>
    <scope>NUCLEOTIDE SEQUENCE [LARGE SCALE GENOMIC DNA]</scope>
    <source>
        <strain evidence="7">hw3</strain>
    </source>
</reference>
<feature type="domain" description="HTH tetR-type" evidence="5">
    <location>
        <begin position="17"/>
        <end position="77"/>
    </location>
</feature>
<gene>
    <name evidence="6" type="ORF">OIK44_15350</name>
</gene>
<dbReference type="Pfam" id="PF17931">
    <property type="entry name" value="TetR_C_23"/>
    <property type="match status" value="1"/>
</dbReference>
<dbReference type="PROSITE" id="PS50977">
    <property type="entry name" value="HTH_TETR_2"/>
    <property type="match status" value="1"/>
</dbReference>
<organism evidence="6 7">
    <name type="scientific">Janthinobacterium fluminis</name>
    <dbReference type="NCBI Taxonomy" id="2987524"/>
    <lineage>
        <taxon>Bacteria</taxon>
        <taxon>Pseudomonadati</taxon>
        <taxon>Pseudomonadota</taxon>
        <taxon>Betaproteobacteria</taxon>
        <taxon>Burkholderiales</taxon>
        <taxon>Oxalobacteraceae</taxon>
        <taxon>Janthinobacterium</taxon>
    </lineage>
</organism>
<proteinExistence type="predicted"/>
<protein>
    <submittedName>
        <fullName evidence="6">TetR family transcriptional regulator</fullName>
    </submittedName>
</protein>
<dbReference type="InterPro" id="IPR041673">
    <property type="entry name" value="TetR_C_23"/>
</dbReference>
<dbReference type="InterPro" id="IPR050109">
    <property type="entry name" value="HTH-type_TetR-like_transc_reg"/>
</dbReference>
<dbReference type="SUPFAM" id="SSF48498">
    <property type="entry name" value="Tetracyclin repressor-like, C-terminal domain"/>
    <property type="match status" value="1"/>
</dbReference>
<evidence type="ECO:0000256" key="2">
    <source>
        <dbReference type="ARBA" id="ARBA00023125"/>
    </source>
</evidence>
<evidence type="ECO:0000259" key="5">
    <source>
        <dbReference type="PROSITE" id="PS50977"/>
    </source>
</evidence>